<evidence type="ECO:0000256" key="9">
    <source>
        <dbReference type="HAMAP-Rule" id="MF_03152"/>
    </source>
</evidence>
<proteinExistence type="inferred from homology"/>
<dbReference type="GO" id="GO:0008168">
    <property type="term" value="F:methyltransferase activity"/>
    <property type="evidence" value="ECO:0007669"/>
    <property type="project" value="UniProtKB-KW"/>
</dbReference>
<dbReference type="PANTHER" id="PTHR23245:SF36">
    <property type="entry name" value="TRNA (GUANINE(37)-N1)-METHYLTRANSFERASE"/>
    <property type="match status" value="1"/>
</dbReference>
<dbReference type="EMBL" id="JBBWRZ010000011">
    <property type="protein sequence ID" value="KAK8226078.1"/>
    <property type="molecule type" value="Genomic_DNA"/>
</dbReference>
<organism evidence="12 13">
    <name type="scientific">Phyllosticta capitalensis</name>
    <dbReference type="NCBI Taxonomy" id="121624"/>
    <lineage>
        <taxon>Eukaryota</taxon>
        <taxon>Fungi</taxon>
        <taxon>Dikarya</taxon>
        <taxon>Ascomycota</taxon>
        <taxon>Pezizomycotina</taxon>
        <taxon>Dothideomycetes</taxon>
        <taxon>Dothideomycetes incertae sedis</taxon>
        <taxon>Botryosphaeriales</taxon>
        <taxon>Phyllostictaceae</taxon>
        <taxon>Phyllosticta</taxon>
    </lineage>
</organism>
<keyword evidence="6 9" id="KW-0819">tRNA processing</keyword>
<comment type="catalytic activity">
    <reaction evidence="9">
        <text>guanosine(37) in tRNA + S-adenosyl-L-methionine = N(1)-methylguanosine(37) in tRNA + S-adenosyl-L-homocysteine + H(+)</text>
        <dbReference type="Rhea" id="RHEA:36899"/>
        <dbReference type="Rhea" id="RHEA-COMP:10145"/>
        <dbReference type="Rhea" id="RHEA-COMP:10147"/>
        <dbReference type="ChEBI" id="CHEBI:15378"/>
        <dbReference type="ChEBI" id="CHEBI:57856"/>
        <dbReference type="ChEBI" id="CHEBI:59789"/>
        <dbReference type="ChEBI" id="CHEBI:73542"/>
        <dbReference type="ChEBI" id="CHEBI:74269"/>
        <dbReference type="EC" id="2.1.1.228"/>
    </reaction>
</comment>
<feature type="binding site" evidence="9">
    <location>
        <position position="233"/>
    </location>
    <ligand>
        <name>S-adenosyl-L-methionine</name>
        <dbReference type="ChEBI" id="CHEBI:59789"/>
    </ligand>
</feature>
<evidence type="ECO:0000256" key="10">
    <source>
        <dbReference type="SAM" id="MobiDB-lite"/>
    </source>
</evidence>
<comment type="function">
    <text evidence="9">Specifically methylates the N1 position of guanosine-37 in various cytoplasmic and mitochondrial tRNAs. Methylation is not dependent on the nature of the nucleoside 5' of the target nucleoside. This is the first step in the biosynthesis of wybutosine (yW), a modified base adjacent to the anticodon of tRNAs and required for accurate decoding.</text>
</comment>
<keyword evidence="5 9" id="KW-0949">S-adenosyl-L-methionine</keyword>
<dbReference type="InterPro" id="IPR056744">
    <property type="entry name" value="TRM5/TYW2-like_N"/>
</dbReference>
<feature type="binding site" evidence="9">
    <location>
        <begin position="271"/>
        <end position="272"/>
    </location>
    <ligand>
        <name>S-adenosyl-L-methionine</name>
        <dbReference type="ChEBI" id="CHEBI:59789"/>
    </ligand>
</feature>
<evidence type="ECO:0000256" key="3">
    <source>
        <dbReference type="ARBA" id="ARBA00022603"/>
    </source>
</evidence>
<feature type="region of interest" description="Disordered" evidence="10">
    <location>
        <begin position="320"/>
        <end position="341"/>
    </location>
</feature>
<gene>
    <name evidence="9" type="primary">TRM5</name>
    <name evidence="12" type="ORF">HDK90DRAFT_421012</name>
</gene>
<keyword evidence="3 9" id="KW-0489">Methyltransferase</keyword>
<dbReference type="InterPro" id="IPR029063">
    <property type="entry name" value="SAM-dependent_MTases_sf"/>
</dbReference>
<evidence type="ECO:0000256" key="5">
    <source>
        <dbReference type="ARBA" id="ARBA00022691"/>
    </source>
</evidence>
<evidence type="ECO:0000256" key="2">
    <source>
        <dbReference type="ARBA" id="ARBA00022490"/>
    </source>
</evidence>
<evidence type="ECO:0000313" key="13">
    <source>
        <dbReference type="Proteomes" id="UP001492380"/>
    </source>
</evidence>
<feature type="domain" description="SAM-dependent methyltransferase TRM5/TYW2-type" evidence="11">
    <location>
        <begin position="141"/>
        <end position="469"/>
    </location>
</feature>
<evidence type="ECO:0000256" key="6">
    <source>
        <dbReference type="ARBA" id="ARBA00022694"/>
    </source>
</evidence>
<dbReference type="InterPro" id="IPR025792">
    <property type="entry name" value="tRNA_Gua_MeTrfase_euk"/>
</dbReference>
<evidence type="ECO:0000313" key="12">
    <source>
        <dbReference type="EMBL" id="KAK8226078.1"/>
    </source>
</evidence>
<evidence type="ECO:0000256" key="1">
    <source>
        <dbReference type="ARBA" id="ARBA00009775"/>
    </source>
</evidence>
<keyword evidence="4 9" id="KW-0808">Transferase</keyword>
<reference evidence="12 13" key="1">
    <citation type="submission" date="2024-04" db="EMBL/GenBank/DDBJ databases">
        <title>Phyllosticta paracitricarpa is synonymous to the EU quarantine fungus P. citricarpa based on phylogenomic analyses.</title>
        <authorList>
            <consortium name="Lawrence Berkeley National Laboratory"/>
            <person name="Van Ingen-Buijs V.A."/>
            <person name="Van Westerhoven A.C."/>
            <person name="Haridas S."/>
            <person name="Skiadas P."/>
            <person name="Martin F."/>
            <person name="Groenewald J.Z."/>
            <person name="Crous P.W."/>
            <person name="Seidl M.F."/>
        </authorList>
    </citation>
    <scope>NUCLEOTIDE SEQUENCE [LARGE SCALE GENOMIC DNA]</scope>
    <source>
        <strain evidence="12 13">CBS 123374</strain>
    </source>
</reference>
<dbReference type="InterPro" id="IPR056743">
    <property type="entry name" value="TRM5-TYW2-like_MTfase"/>
</dbReference>
<keyword evidence="8 9" id="KW-0539">Nucleus</keyword>
<dbReference type="Proteomes" id="UP001492380">
    <property type="component" value="Unassembled WGS sequence"/>
</dbReference>
<sequence length="475" mass="54621">MSETNAADLFRPPVNRAMRTLDRDAFRKTFPISAAVVKQNKDISSLRQALNQSNDALNIPRLSLLQTAPNMPHNKCMLLRPDIKHDYPATWSPTLTEIVNQARVDVVPYDLVLDYDYWSYDQIMSAIVPEENQEVYFPKRFTEVGHVLHLNLRQEHEPYKKVISEVLIDKSNRNIKTVINKLDNVGDENAYRTFKYEVLAGPDDLMVEHHEDGCLFRFNFAKVYWNSRLQEEHRRLVEKFQPGQAVCDVMAGVGPFVIPAAKKRVFVLGNDLNPDSYFYMRENIKVNKVDKFAQPYNEDGNAFIRNSAAYLLQKPVQAGYHDTAPKQKGPKTTEKRKGSPKPKEFIIMDRPQVFSHYVMNLPASAIDFLPSFIGLYTRSPVKEALNGADPRTLFAPHTNNKLPMIHVHCFCPKFPTTEESETEILGRISEKLDFKIDRSMMKELDGEIYDVRDIAPGKEMFCVSFRLPAEVAFRE</sequence>
<evidence type="ECO:0000256" key="7">
    <source>
        <dbReference type="ARBA" id="ARBA00023128"/>
    </source>
</evidence>
<dbReference type="Gene3D" id="3.40.50.150">
    <property type="entry name" value="Vaccinia Virus protein VP39"/>
    <property type="match status" value="1"/>
</dbReference>
<keyword evidence="13" id="KW-1185">Reference proteome</keyword>
<evidence type="ECO:0000256" key="8">
    <source>
        <dbReference type="ARBA" id="ARBA00023242"/>
    </source>
</evidence>
<name>A0ABR1YD29_9PEZI</name>
<dbReference type="Pfam" id="PF02475">
    <property type="entry name" value="TRM5-TYW2_MTfase"/>
    <property type="match status" value="1"/>
</dbReference>
<dbReference type="Gene3D" id="3.30.300.110">
    <property type="entry name" value="Met-10+ protein-like domains"/>
    <property type="match status" value="1"/>
</dbReference>
<comment type="caution">
    <text evidence="12">The sequence shown here is derived from an EMBL/GenBank/DDBJ whole genome shotgun (WGS) entry which is preliminary data.</text>
</comment>
<feature type="binding site" evidence="9">
    <location>
        <begin position="299"/>
        <end position="300"/>
    </location>
    <ligand>
        <name>S-adenosyl-L-methionine</name>
        <dbReference type="ChEBI" id="CHEBI:59789"/>
    </ligand>
</feature>
<dbReference type="GO" id="GO:0032259">
    <property type="term" value="P:methylation"/>
    <property type="evidence" value="ECO:0007669"/>
    <property type="project" value="UniProtKB-KW"/>
</dbReference>
<feature type="compositionally biased region" description="Basic and acidic residues" evidence="10">
    <location>
        <begin position="331"/>
        <end position="341"/>
    </location>
</feature>
<comment type="subunit">
    <text evidence="9">Monomer.</text>
</comment>
<keyword evidence="7 9" id="KW-0496">Mitochondrion</keyword>
<comment type="similarity">
    <text evidence="9">Belongs to the TRM5 / TYW2 family.</text>
</comment>
<dbReference type="SUPFAM" id="SSF53335">
    <property type="entry name" value="S-adenosyl-L-methionine-dependent methyltransferases"/>
    <property type="match status" value="1"/>
</dbReference>
<accession>A0ABR1YD29</accession>
<dbReference type="HAMAP" id="MF_03152">
    <property type="entry name" value="TRM5"/>
    <property type="match status" value="1"/>
</dbReference>
<protein>
    <recommendedName>
        <fullName evidence="9">tRNA (guanine(37)-N1)-methyltransferase</fullName>
        <ecNumber evidence="9">2.1.1.228</ecNumber>
    </recommendedName>
    <alternativeName>
        <fullName evidence="9">M1G-methyltransferase</fullName>
    </alternativeName>
    <alternativeName>
        <fullName evidence="9">tRNA [GM37] methyltransferase</fullName>
    </alternativeName>
    <alternativeName>
        <fullName evidence="9">tRNA methyltransferase 5</fullName>
    </alternativeName>
</protein>
<dbReference type="PROSITE" id="PS51684">
    <property type="entry name" value="SAM_MT_TRM5_TYW2"/>
    <property type="match status" value="1"/>
</dbReference>
<dbReference type="EC" id="2.1.1.228" evidence="9"/>
<evidence type="ECO:0000259" key="11">
    <source>
        <dbReference type="PROSITE" id="PS51684"/>
    </source>
</evidence>
<comment type="similarity">
    <text evidence="1">Belongs to the class I-like SAM-binding methyltransferase superfamily. TRM5/TYW2 family.</text>
</comment>
<feature type="binding site" evidence="9">
    <location>
        <position position="360"/>
    </location>
    <ligand>
        <name>S-adenosyl-L-methionine</name>
        <dbReference type="ChEBI" id="CHEBI:59789"/>
    </ligand>
</feature>
<dbReference type="PANTHER" id="PTHR23245">
    <property type="entry name" value="TRNA METHYLTRANSFERASE"/>
    <property type="match status" value="1"/>
</dbReference>
<evidence type="ECO:0000256" key="4">
    <source>
        <dbReference type="ARBA" id="ARBA00022679"/>
    </source>
</evidence>
<comment type="subcellular location">
    <subcellularLocation>
        <location evidence="9">Mitochondrion matrix</location>
    </subcellularLocation>
    <subcellularLocation>
        <location evidence="9">Nucleus</location>
    </subcellularLocation>
    <subcellularLocation>
        <location evidence="9">Cytoplasm</location>
    </subcellularLocation>
    <text evidence="9">Predominantly in the mitochondria and in the nucleus.</text>
</comment>
<keyword evidence="2 9" id="KW-0963">Cytoplasm</keyword>
<dbReference type="Pfam" id="PF25133">
    <property type="entry name" value="TYW2_N_2"/>
    <property type="match status" value="1"/>
</dbReference>
<dbReference type="InterPro" id="IPR030382">
    <property type="entry name" value="MeTrfase_TRM5/TYW2"/>
</dbReference>